<accession>A0A4R3MS16</accession>
<keyword evidence="6" id="KW-1185">Reference proteome</keyword>
<dbReference type="Proteomes" id="UP000295717">
    <property type="component" value="Unassembled WGS sequence"/>
</dbReference>
<reference evidence="5 6" key="1">
    <citation type="submission" date="2019-03" db="EMBL/GenBank/DDBJ databases">
        <title>Genomic Encyclopedia of Type Strains, Phase IV (KMG-IV): sequencing the most valuable type-strain genomes for metagenomic binning, comparative biology and taxonomic classification.</title>
        <authorList>
            <person name="Goeker M."/>
        </authorList>
    </citation>
    <scope>NUCLEOTIDE SEQUENCE [LARGE SCALE GENOMIC DNA]</scope>
    <source>
        <strain evidence="5 6">DSM 13587</strain>
    </source>
</reference>
<evidence type="ECO:0000259" key="2">
    <source>
        <dbReference type="PROSITE" id="PS50112"/>
    </source>
</evidence>
<evidence type="ECO:0000259" key="3">
    <source>
        <dbReference type="PROSITE" id="PS50113"/>
    </source>
</evidence>
<dbReference type="Pfam" id="PF08448">
    <property type="entry name" value="PAS_4"/>
    <property type="match status" value="1"/>
</dbReference>
<dbReference type="InterPro" id="IPR013656">
    <property type="entry name" value="PAS_4"/>
</dbReference>
<dbReference type="SUPFAM" id="SSF55073">
    <property type="entry name" value="Nucleotide cyclase"/>
    <property type="match status" value="1"/>
</dbReference>
<dbReference type="FunFam" id="3.30.70.270:FF:000001">
    <property type="entry name" value="Diguanylate cyclase domain protein"/>
    <property type="match status" value="1"/>
</dbReference>
<dbReference type="PROSITE" id="PS50887">
    <property type="entry name" value="GGDEF"/>
    <property type="match status" value="1"/>
</dbReference>
<protein>
    <submittedName>
        <fullName evidence="5">PAS domain S-box-containing protein/diguanylate cyclase (GGDEF)-like protein</fullName>
    </submittedName>
</protein>
<gene>
    <name evidence="5" type="ORF">EDC35_10948</name>
</gene>
<dbReference type="InterPro" id="IPR052163">
    <property type="entry name" value="DGC-Regulatory_Protein"/>
</dbReference>
<evidence type="ECO:0000313" key="6">
    <source>
        <dbReference type="Proteomes" id="UP000295717"/>
    </source>
</evidence>
<dbReference type="InterPro" id="IPR029787">
    <property type="entry name" value="Nucleotide_cyclase"/>
</dbReference>
<dbReference type="RefSeq" id="WP_132978167.1">
    <property type="nucleotide sequence ID" value="NZ_SMAO01000009.1"/>
</dbReference>
<organism evidence="5 6">
    <name type="scientific">Thiobaca trueperi</name>
    <dbReference type="NCBI Taxonomy" id="127458"/>
    <lineage>
        <taxon>Bacteria</taxon>
        <taxon>Pseudomonadati</taxon>
        <taxon>Pseudomonadota</taxon>
        <taxon>Gammaproteobacteria</taxon>
        <taxon>Chromatiales</taxon>
        <taxon>Chromatiaceae</taxon>
        <taxon>Thiobaca</taxon>
    </lineage>
</organism>
<dbReference type="InterPro" id="IPR035965">
    <property type="entry name" value="PAS-like_dom_sf"/>
</dbReference>
<dbReference type="InterPro" id="IPR000700">
    <property type="entry name" value="PAS-assoc_C"/>
</dbReference>
<dbReference type="PROSITE" id="PS50112">
    <property type="entry name" value="PAS"/>
    <property type="match status" value="1"/>
</dbReference>
<evidence type="ECO:0000256" key="1">
    <source>
        <dbReference type="ARBA" id="ARBA00001946"/>
    </source>
</evidence>
<dbReference type="Gene3D" id="3.30.450.20">
    <property type="entry name" value="PAS domain"/>
    <property type="match status" value="1"/>
</dbReference>
<dbReference type="InterPro" id="IPR000160">
    <property type="entry name" value="GGDEF_dom"/>
</dbReference>
<sequence>MRLSDFILDDLEVILQEWETFAASLLEPNQRMDKIALRDHVKEILKAIAVDLTEPQTEWAEKQKSKGNSDFMDAKGHASITHGKERLALGFSLNETVAEYRALRASVIRRWQKSLLDTAVSDVEIEDIIRFNEAIDQSISQSVSSYTFRKEQRARVFDSILSSLPDLCFTFALDTRFAYVNKAMSELFSLPSSQIVGKKFIDIDPRNGAEIQSQIEHVIRAKTELRGEINHQNPSGQIEFFDYLLVPVINQEGAVEAVFGMARNMTERKQREDRIWHAANHDPLTDLPNRRLFLDRLEQQMKHASRNGSRTALLFIDLDAFKEANDRFGHETGDRLLQIVADRLRLCVRDYDPVARLAGDEFCIILDDSIDIQSIELVAGKILTALASPFYILDHSVRISASIGIALSPQDASTPEDVIKKADQAMYRAKMAGRNQFRFFTSLDAA</sequence>
<feature type="domain" description="PAC" evidence="3">
    <location>
        <begin position="225"/>
        <end position="277"/>
    </location>
</feature>
<dbReference type="PANTHER" id="PTHR46663:SF3">
    <property type="entry name" value="SLL0267 PROTEIN"/>
    <property type="match status" value="1"/>
</dbReference>
<dbReference type="SMART" id="SM00091">
    <property type="entry name" value="PAS"/>
    <property type="match status" value="1"/>
</dbReference>
<dbReference type="AlphaFoldDB" id="A0A4R3MS16"/>
<name>A0A4R3MS16_9GAMM</name>
<dbReference type="CDD" id="cd00130">
    <property type="entry name" value="PAS"/>
    <property type="match status" value="1"/>
</dbReference>
<dbReference type="PROSITE" id="PS50113">
    <property type="entry name" value="PAC"/>
    <property type="match status" value="1"/>
</dbReference>
<feature type="domain" description="PAS" evidence="2">
    <location>
        <begin position="153"/>
        <end position="222"/>
    </location>
</feature>
<comment type="cofactor">
    <cofactor evidence="1">
        <name>Mg(2+)</name>
        <dbReference type="ChEBI" id="CHEBI:18420"/>
    </cofactor>
</comment>
<dbReference type="InterPro" id="IPR043128">
    <property type="entry name" value="Rev_trsase/Diguanyl_cyclase"/>
</dbReference>
<dbReference type="NCBIfam" id="TIGR00229">
    <property type="entry name" value="sensory_box"/>
    <property type="match status" value="1"/>
</dbReference>
<evidence type="ECO:0000313" key="5">
    <source>
        <dbReference type="EMBL" id="TCT19170.1"/>
    </source>
</evidence>
<dbReference type="OrthoDB" id="5623169at2"/>
<dbReference type="Gene3D" id="3.30.70.270">
    <property type="match status" value="1"/>
</dbReference>
<dbReference type="GO" id="GO:0003824">
    <property type="term" value="F:catalytic activity"/>
    <property type="evidence" value="ECO:0007669"/>
    <property type="project" value="UniProtKB-ARBA"/>
</dbReference>
<proteinExistence type="predicted"/>
<dbReference type="EMBL" id="SMAO01000009">
    <property type="protein sequence ID" value="TCT19170.1"/>
    <property type="molecule type" value="Genomic_DNA"/>
</dbReference>
<dbReference type="CDD" id="cd01949">
    <property type="entry name" value="GGDEF"/>
    <property type="match status" value="1"/>
</dbReference>
<dbReference type="SUPFAM" id="SSF55785">
    <property type="entry name" value="PYP-like sensor domain (PAS domain)"/>
    <property type="match status" value="1"/>
</dbReference>
<evidence type="ECO:0000259" key="4">
    <source>
        <dbReference type="PROSITE" id="PS50887"/>
    </source>
</evidence>
<comment type="caution">
    <text evidence="5">The sequence shown here is derived from an EMBL/GenBank/DDBJ whole genome shotgun (WGS) entry which is preliminary data.</text>
</comment>
<feature type="domain" description="GGDEF" evidence="4">
    <location>
        <begin position="309"/>
        <end position="442"/>
    </location>
</feature>
<dbReference type="NCBIfam" id="TIGR00254">
    <property type="entry name" value="GGDEF"/>
    <property type="match status" value="1"/>
</dbReference>
<dbReference type="InterPro" id="IPR000014">
    <property type="entry name" value="PAS"/>
</dbReference>
<dbReference type="PANTHER" id="PTHR46663">
    <property type="entry name" value="DIGUANYLATE CYCLASE DGCT-RELATED"/>
    <property type="match status" value="1"/>
</dbReference>
<dbReference type="Pfam" id="PF00990">
    <property type="entry name" value="GGDEF"/>
    <property type="match status" value="1"/>
</dbReference>
<dbReference type="SMART" id="SM00267">
    <property type="entry name" value="GGDEF"/>
    <property type="match status" value="1"/>
</dbReference>